<evidence type="ECO:0000256" key="1">
    <source>
        <dbReference type="SAM" id="MobiDB-lite"/>
    </source>
</evidence>
<feature type="compositionally biased region" description="Acidic residues" evidence="1">
    <location>
        <begin position="57"/>
        <end position="71"/>
    </location>
</feature>
<reference evidence="3" key="1">
    <citation type="journal article" date="2014" name="Proc. Natl. Acad. Sci. U.S.A.">
        <title>Extensive sampling of basidiomycete genomes demonstrates inadequacy of the white-rot/brown-rot paradigm for wood decay fungi.</title>
        <authorList>
            <person name="Riley R."/>
            <person name="Salamov A.A."/>
            <person name="Brown D.W."/>
            <person name="Nagy L.G."/>
            <person name="Floudas D."/>
            <person name="Held B.W."/>
            <person name="Levasseur A."/>
            <person name="Lombard V."/>
            <person name="Morin E."/>
            <person name="Otillar R."/>
            <person name="Lindquist E.A."/>
            <person name="Sun H."/>
            <person name="LaButti K.M."/>
            <person name="Schmutz J."/>
            <person name="Jabbour D."/>
            <person name="Luo H."/>
            <person name="Baker S.E."/>
            <person name="Pisabarro A.G."/>
            <person name="Walton J.D."/>
            <person name="Blanchette R.A."/>
            <person name="Henrissat B."/>
            <person name="Martin F."/>
            <person name="Cullen D."/>
            <person name="Hibbett D.S."/>
            <person name="Grigoriev I.V."/>
        </authorList>
    </citation>
    <scope>NUCLEOTIDE SEQUENCE [LARGE SCALE GENOMIC DNA]</scope>
    <source>
        <strain evidence="3">CBS 339.88</strain>
    </source>
</reference>
<dbReference type="HOGENOM" id="CLU_1927757_0_0_1"/>
<name>A0A067SZJ6_GALM3</name>
<dbReference type="Proteomes" id="UP000027222">
    <property type="component" value="Unassembled WGS sequence"/>
</dbReference>
<sequence>MTKRPQLVWDVPGPSFISSATELGPIHLASSLHETTHPTPPTPVRQPTPTPFRHVDESDEDQDVSDDEDEDMRYTDPPLSSPVPEHAVLTFVDAVYLDCDFHDGLTGHRTVFELEFVSAFASSPVFQRGPL</sequence>
<protein>
    <submittedName>
        <fullName evidence="2">Uncharacterized protein</fullName>
    </submittedName>
</protein>
<keyword evidence="3" id="KW-1185">Reference proteome</keyword>
<feature type="region of interest" description="Disordered" evidence="1">
    <location>
        <begin position="27"/>
        <end position="81"/>
    </location>
</feature>
<evidence type="ECO:0000313" key="3">
    <source>
        <dbReference type="Proteomes" id="UP000027222"/>
    </source>
</evidence>
<dbReference type="AlphaFoldDB" id="A0A067SZJ6"/>
<accession>A0A067SZJ6</accession>
<gene>
    <name evidence="2" type="ORF">GALMADRAFT_142258</name>
</gene>
<feature type="compositionally biased region" description="Pro residues" evidence="1">
    <location>
        <begin position="38"/>
        <end position="50"/>
    </location>
</feature>
<proteinExistence type="predicted"/>
<evidence type="ECO:0000313" key="2">
    <source>
        <dbReference type="EMBL" id="KDR73109.1"/>
    </source>
</evidence>
<organism evidence="2 3">
    <name type="scientific">Galerina marginata (strain CBS 339.88)</name>
    <dbReference type="NCBI Taxonomy" id="685588"/>
    <lineage>
        <taxon>Eukaryota</taxon>
        <taxon>Fungi</taxon>
        <taxon>Dikarya</taxon>
        <taxon>Basidiomycota</taxon>
        <taxon>Agaricomycotina</taxon>
        <taxon>Agaricomycetes</taxon>
        <taxon>Agaricomycetidae</taxon>
        <taxon>Agaricales</taxon>
        <taxon>Agaricineae</taxon>
        <taxon>Strophariaceae</taxon>
        <taxon>Galerina</taxon>
    </lineage>
</organism>
<dbReference type="EMBL" id="KL142386">
    <property type="protein sequence ID" value="KDR73109.1"/>
    <property type="molecule type" value="Genomic_DNA"/>
</dbReference>